<reference evidence="3 4" key="1">
    <citation type="submission" date="2016-07" db="EMBL/GenBank/DDBJ databases">
        <title>Pervasive Adenine N6-methylation of Active Genes in Fungi.</title>
        <authorList>
            <consortium name="DOE Joint Genome Institute"/>
            <person name="Mondo S.J."/>
            <person name="Dannebaum R.O."/>
            <person name="Kuo R.C."/>
            <person name="Labutti K."/>
            <person name="Haridas S."/>
            <person name="Kuo A."/>
            <person name="Salamov A."/>
            <person name="Ahrendt S.R."/>
            <person name="Lipzen A."/>
            <person name="Sullivan W."/>
            <person name="Andreopoulos W.B."/>
            <person name="Clum A."/>
            <person name="Lindquist E."/>
            <person name="Daum C."/>
            <person name="Ramamoorthy G.K."/>
            <person name="Gryganskyi A."/>
            <person name="Culley D."/>
            <person name="Magnuson J.K."/>
            <person name="James T.Y."/>
            <person name="O'Malley M.A."/>
            <person name="Stajich J.E."/>
            <person name="Spatafora J.W."/>
            <person name="Visel A."/>
            <person name="Grigoriev I.V."/>
        </authorList>
    </citation>
    <scope>NUCLEOTIDE SEQUENCE [LARGE SCALE GENOMIC DNA]</scope>
    <source>
        <strain evidence="3 4">CBS 931.73</strain>
    </source>
</reference>
<dbReference type="InterPro" id="IPR005036">
    <property type="entry name" value="CBM21_dom"/>
</dbReference>
<dbReference type="InterPro" id="IPR050782">
    <property type="entry name" value="PP1_regulatory_subunit_3"/>
</dbReference>
<dbReference type="Gene3D" id="2.60.40.2440">
    <property type="entry name" value="Carbohydrate binding type-21 domain"/>
    <property type="match status" value="1"/>
</dbReference>
<sequence>MTSNGRNAAMTTLDSPSSPVALTKKRVSLISSPVSATASGPHRPNAKPMASKHLHKAIQRPTHACSGPDIVSCGITSNTEIDTLRNLALTCGVASSCARSHQSPRKKSGEVVKSALKYKESNPPQPMSSIPSKFVHFDAQLEYIKLFMKGEKPQTISNPGSDVEDGISSDDDFYDQEEVSLSIRLPNFSPPMFSYYCPNVVSVDSISLSEDKKSLVGSVQVANLAYHKNVSVRYTFDFWQSTEEVAASFKRPTAKEYGNHIGVDEFSFSIDLKHKVSTELGSPKKTLFFAIKYVVNEQEHWDNNDGMNYHVEFVLSKTKSLDPWDIPAPVVAISKSQPIDIMRSPGYTQDPIYSTSPESPLASFKSASAKKLSSRYDFGASLSALLVSEASYRKKQFGPSRYFDIPTSDQLDRQYEPYNHSPAYSASSPFPQQMLNHEYDTYSSASVESPFGNNSWEEPTYLIHAYDTFARNHVSNPSPSNAPKLTTSEINPGEARSDLSRII</sequence>
<name>A0A1Y1Z0Y0_9FUNG</name>
<dbReference type="STRING" id="1314790.A0A1Y1Z0Y0"/>
<dbReference type="GO" id="GO:0008157">
    <property type="term" value="F:protein phosphatase 1 binding"/>
    <property type="evidence" value="ECO:0007669"/>
    <property type="project" value="TreeGrafter"/>
</dbReference>
<proteinExistence type="predicted"/>
<dbReference type="Proteomes" id="UP000193498">
    <property type="component" value="Unassembled WGS sequence"/>
</dbReference>
<dbReference type="EMBL" id="MCFE01000042">
    <property type="protein sequence ID" value="ORY03774.1"/>
    <property type="molecule type" value="Genomic_DNA"/>
</dbReference>
<dbReference type="PANTHER" id="PTHR12307:SF36">
    <property type="entry name" value="GLYCOGEN-BINDING SUBUNIT 76A"/>
    <property type="match status" value="1"/>
</dbReference>
<dbReference type="PROSITE" id="PS51159">
    <property type="entry name" value="CBM21"/>
    <property type="match status" value="1"/>
</dbReference>
<dbReference type="OrthoDB" id="1881at2759"/>
<organism evidence="3 4">
    <name type="scientific">Basidiobolus meristosporus CBS 931.73</name>
    <dbReference type="NCBI Taxonomy" id="1314790"/>
    <lineage>
        <taxon>Eukaryota</taxon>
        <taxon>Fungi</taxon>
        <taxon>Fungi incertae sedis</taxon>
        <taxon>Zoopagomycota</taxon>
        <taxon>Entomophthoromycotina</taxon>
        <taxon>Basidiobolomycetes</taxon>
        <taxon>Basidiobolales</taxon>
        <taxon>Basidiobolaceae</taxon>
        <taxon>Basidiobolus</taxon>
    </lineage>
</organism>
<dbReference type="GO" id="GO:0005979">
    <property type="term" value="P:regulation of glycogen biosynthetic process"/>
    <property type="evidence" value="ECO:0007669"/>
    <property type="project" value="TreeGrafter"/>
</dbReference>
<feature type="compositionally biased region" description="Polar residues" evidence="1">
    <location>
        <begin position="474"/>
        <end position="490"/>
    </location>
</feature>
<evidence type="ECO:0000256" key="1">
    <source>
        <dbReference type="SAM" id="MobiDB-lite"/>
    </source>
</evidence>
<evidence type="ECO:0000313" key="4">
    <source>
        <dbReference type="Proteomes" id="UP000193498"/>
    </source>
</evidence>
<protein>
    <recommendedName>
        <fullName evidence="2">CBM21 domain-containing protein</fullName>
    </recommendedName>
</protein>
<feature type="region of interest" description="Disordered" evidence="1">
    <location>
        <begin position="474"/>
        <end position="503"/>
    </location>
</feature>
<evidence type="ECO:0000313" key="3">
    <source>
        <dbReference type="EMBL" id="ORY03774.1"/>
    </source>
</evidence>
<comment type="caution">
    <text evidence="3">The sequence shown here is derived from an EMBL/GenBank/DDBJ whole genome shotgun (WGS) entry which is preliminary data.</text>
</comment>
<dbReference type="InterPro" id="IPR038175">
    <property type="entry name" value="CBM21_dom_sf"/>
</dbReference>
<gene>
    <name evidence="3" type="ORF">K493DRAFT_334137</name>
</gene>
<dbReference type="GO" id="GO:0000164">
    <property type="term" value="C:protein phosphatase type 1 complex"/>
    <property type="evidence" value="ECO:0007669"/>
    <property type="project" value="TreeGrafter"/>
</dbReference>
<dbReference type="GO" id="GO:2001069">
    <property type="term" value="F:glycogen binding"/>
    <property type="evidence" value="ECO:0007669"/>
    <property type="project" value="TreeGrafter"/>
</dbReference>
<dbReference type="InParanoid" id="A0A1Y1Z0Y0"/>
<dbReference type="AlphaFoldDB" id="A0A1Y1Z0Y0"/>
<evidence type="ECO:0000259" key="2">
    <source>
        <dbReference type="PROSITE" id="PS51159"/>
    </source>
</evidence>
<accession>A0A1Y1Z0Y0</accession>
<keyword evidence="4" id="KW-1185">Reference proteome</keyword>
<dbReference type="PANTHER" id="PTHR12307">
    <property type="entry name" value="PROTEIN PHOSPHATASE 1 REGULATORY SUBUNIT"/>
    <property type="match status" value="1"/>
</dbReference>
<feature type="domain" description="CBM21" evidence="2">
    <location>
        <begin position="195"/>
        <end position="312"/>
    </location>
</feature>
<dbReference type="Pfam" id="PF03370">
    <property type="entry name" value="CBM_21"/>
    <property type="match status" value="1"/>
</dbReference>